<dbReference type="InterPro" id="IPR051599">
    <property type="entry name" value="Cell_Envelope_Assoc"/>
</dbReference>
<dbReference type="Proteomes" id="UP000461880">
    <property type="component" value="Unassembled WGS sequence"/>
</dbReference>
<feature type="transmembrane region" description="Helical" evidence="1">
    <location>
        <begin position="52"/>
        <end position="71"/>
    </location>
</feature>
<proteinExistence type="predicted"/>
<evidence type="ECO:0000256" key="1">
    <source>
        <dbReference type="SAM" id="Phobius"/>
    </source>
</evidence>
<comment type="caution">
    <text evidence="3">The sequence shown here is derived from an EMBL/GenBank/DDBJ whole genome shotgun (WGS) entry which is preliminary data.</text>
</comment>
<dbReference type="InterPro" id="IPR014729">
    <property type="entry name" value="Rossmann-like_a/b/a_fold"/>
</dbReference>
<accession>A0A7X2TG24</accession>
<dbReference type="GO" id="GO:0043164">
    <property type="term" value="P:Gram-negative-bacterium-type cell wall biogenesis"/>
    <property type="evidence" value="ECO:0007669"/>
    <property type="project" value="TreeGrafter"/>
</dbReference>
<reference evidence="3 4" key="1">
    <citation type="submission" date="2019-08" db="EMBL/GenBank/DDBJ databases">
        <title>In-depth cultivation of the pig gut microbiome towards novel bacterial diversity and tailored functional studies.</title>
        <authorList>
            <person name="Wylensek D."/>
            <person name="Hitch T.C.A."/>
            <person name="Clavel T."/>
        </authorList>
    </citation>
    <scope>NUCLEOTIDE SEQUENCE [LARGE SCALE GENOMIC DNA]</scope>
    <source>
        <strain evidence="3 4">Oil+RF-744-GAM-WT-6</strain>
    </source>
</reference>
<organism evidence="3 4">
    <name type="scientific">Stecheria intestinalis</name>
    <dbReference type="NCBI Taxonomy" id="2606630"/>
    <lineage>
        <taxon>Bacteria</taxon>
        <taxon>Bacillati</taxon>
        <taxon>Bacillota</taxon>
        <taxon>Erysipelotrichia</taxon>
        <taxon>Erysipelotrichales</taxon>
        <taxon>Erysipelotrichaceae</taxon>
        <taxon>Stecheria</taxon>
    </lineage>
</organism>
<dbReference type="CDD" id="cd06259">
    <property type="entry name" value="YdcF-like"/>
    <property type="match status" value="1"/>
</dbReference>
<dbReference type="EMBL" id="VUMN01000026">
    <property type="protein sequence ID" value="MSS59267.1"/>
    <property type="molecule type" value="Genomic_DNA"/>
</dbReference>
<keyword evidence="4" id="KW-1185">Reference proteome</keyword>
<dbReference type="InterPro" id="IPR003848">
    <property type="entry name" value="DUF218"/>
</dbReference>
<evidence type="ECO:0000259" key="2">
    <source>
        <dbReference type="Pfam" id="PF02698"/>
    </source>
</evidence>
<keyword evidence="1" id="KW-0472">Membrane</keyword>
<dbReference type="GO" id="GO:0000270">
    <property type="term" value="P:peptidoglycan metabolic process"/>
    <property type="evidence" value="ECO:0007669"/>
    <property type="project" value="TreeGrafter"/>
</dbReference>
<evidence type="ECO:0000313" key="3">
    <source>
        <dbReference type="EMBL" id="MSS59267.1"/>
    </source>
</evidence>
<dbReference type="Pfam" id="PF02698">
    <property type="entry name" value="DUF218"/>
    <property type="match status" value="1"/>
</dbReference>
<protein>
    <submittedName>
        <fullName evidence="3">YdcF family protein</fullName>
    </submittedName>
</protein>
<dbReference type="PANTHER" id="PTHR30336:SF4">
    <property type="entry name" value="ENVELOPE BIOGENESIS FACTOR ELYC"/>
    <property type="match status" value="1"/>
</dbReference>
<keyword evidence="1" id="KW-1133">Transmembrane helix</keyword>
<feature type="transmembrane region" description="Helical" evidence="1">
    <location>
        <begin position="29"/>
        <end position="45"/>
    </location>
</feature>
<sequence length="261" mass="29039">MMVLLVIGILMGIYGTVILIGEKGNRFSIAWYLTGGFFFVSSVLLKHGVLRGGLLAVWIAAVCAYTAMLAVNCMHILHACMSDPDENCRELLVLGARVMPHGGPSNALRYRCRSAADYLKEHSDCGCIVSGGKGVDEPCSEAECMQRVLMEMGIDRNRIRLEDKSRSTIENLRYSKQMLDSPDESIAVVTSSYHLYRSLRIARRMGMKNVSGIGAKTKVLYLPSALYRECLSIAMDSVIEKFRRWKMSYTYAHRGGSDDDA</sequence>
<evidence type="ECO:0000313" key="4">
    <source>
        <dbReference type="Proteomes" id="UP000461880"/>
    </source>
</evidence>
<dbReference type="PANTHER" id="PTHR30336">
    <property type="entry name" value="INNER MEMBRANE PROTEIN, PROBABLE PERMEASE"/>
    <property type="match status" value="1"/>
</dbReference>
<feature type="domain" description="DUF218" evidence="2">
    <location>
        <begin position="92"/>
        <end position="227"/>
    </location>
</feature>
<dbReference type="Gene3D" id="3.40.50.620">
    <property type="entry name" value="HUPs"/>
    <property type="match status" value="1"/>
</dbReference>
<keyword evidence="1" id="KW-0812">Transmembrane</keyword>
<gene>
    <name evidence="3" type="ORF">FYJ51_10205</name>
</gene>
<name>A0A7X2TG24_9FIRM</name>
<dbReference type="AlphaFoldDB" id="A0A7X2TG24"/>
<dbReference type="GO" id="GO:0005886">
    <property type="term" value="C:plasma membrane"/>
    <property type="evidence" value="ECO:0007669"/>
    <property type="project" value="TreeGrafter"/>
</dbReference>